<accession>W8Y7W8</accession>
<dbReference type="EMBL" id="HG810016">
    <property type="protein sequence ID" value="CDN34481.1"/>
    <property type="molecule type" value="Genomic_DNA"/>
</dbReference>
<organism evidence="1">
    <name type="scientific">Bacillus thuringiensis DB27</name>
    <dbReference type="NCBI Taxonomy" id="1431339"/>
    <lineage>
        <taxon>Bacteria</taxon>
        <taxon>Bacillati</taxon>
        <taxon>Bacillota</taxon>
        <taxon>Bacilli</taxon>
        <taxon>Bacillales</taxon>
        <taxon>Bacillaceae</taxon>
        <taxon>Bacillus</taxon>
        <taxon>Bacillus cereus group</taxon>
    </lineage>
</organism>
<name>W8Y7W8_BACTU</name>
<reference evidence="1" key="1">
    <citation type="submission" date="2014-01" db="EMBL/GenBank/DDBJ databases">
        <title>Draft genome sequence of highly nematicidal Bacillus thuringiensis DB27.</title>
        <authorList>
            <person name="Iatsenko I."/>
            <person name="Pickard D."/>
            <person name="Corton C."/>
            <person name="Dougan G."/>
            <person name="Sommer R.J."/>
        </authorList>
    </citation>
    <scope>NUCLEOTIDE SEQUENCE [LARGE SCALE GENOMIC DNA]</scope>
    <source>
        <strain evidence="1">DB27</strain>
    </source>
</reference>
<gene>
    <name evidence="1" type="ORF">BTDB27_000823</name>
</gene>
<sequence length="113" mass="13448">MLFPHSEYIDMETINQKYNEVYRILIELLLPIHTAMSNDRKSQLNKLIISLIKDIENKATEINYYELNFYFKSALNGLVSSNKNINHLIFLLEDTKKKKLFYEIVILDHILIQ</sequence>
<dbReference type="Proteomes" id="UP000030682">
    <property type="component" value="Unassembled WGS sequence"/>
</dbReference>
<proteinExistence type="predicted"/>
<reference evidence="1" key="2">
    <citation type="submission" date="2014-01" db="EMBL/GenBank/DDBJ databases">
        <authorList>
            <person name="Aslett M."/>
        </authorList>
    </citation>
    <scope>NUCLEOTIDE SEQUENCE [LARGE SCALE GENOMIC DNA]</scope>
    <source>
        <strain evidence="1">DB27</strain>
    </source>
</reference>
<protein>
    <submittedName>
        <fullName evidence="1">Uncharacterized protein</fullName>
    </submittedName>
</protein>
<dbReference type="AlphaFoldDB" id="W8Y7W8"/>
<dbReference type="HOGENOM" id="CLU_2128536_0_0_9"/>
<evidence type="ECO:0000313" key="1">
    <source>
        <dbReference type="EMBL" id="CDN34481.1"/>
    </source>
</evidence>